<keyword evidence="1" id="KW-0812">Transmembrane</keyword>
<keyword evidence="1" id="KW-0472">Membrane</keyword>
<dbReference type="Proteomes" id="UP001333110">
    <property type="component" value="Unassembled WGS sequence"/>
</dbReference>
<sequence>MDYIATGHGCEDFEGMCCMNLSDHSESIHKQLRWLKEHANKIRQNQGFFDEWLTSLFGSLPSWLKGLLAEGLRLLIILVIIGLCFCVACSCVKKAFRTMINHAWIAQKQEGGIVEEWLICSHCCKPQDSVEEGVKECMKPPMSSKVTSQTSSVHIGREIAGGNKRTKSGYFRIIPSSSTLPQR</sequence>
<keyword evidence="3" id="KW-1185">Reference proteome</keyword>
<gene>
    <name evidence="2" type="ORF">QYF61_020607</name>
</gene>
<reference evidence="2 3" key="1">
    <citation type="journal article" date="2023" name="J. Hered.">
        <title>Chromosome-level genome of the wood stork (Mycteria americana) provides insight into avian chromosome evolution.</title>
        <authorList>
            <person name="Flamio R. Jr."/>
            <person name="Ramstad K.M."/>
        </authorList>
    </citation>
    <scope>NUCLEOTIDE SEQUENCE [LARGE SCALE GENOMIC DNA]</scope>
    <source>
        <strain evidence="2">JAX WOST 10</strain>
    </source>
</reference>
<proteinExistence type="predicted"/>
<dbReference type="SUPFAM" id="SSF58069">
    <property type="entry name" value="Virus ectodomain"/>
    <property type="match status" value="1"/>
</dbReference>
<dbReference type="EMBL" id="JAUNZN010000001">
    <property type="protein sequence ID" value="KAK4832051.1"/>
    <property type="molecule type" value="Genomic_DNA"/>
</dbReference>
<accession>A0AAN7SJ00</accession>
<keyword evidence="1" id="KW-1133">Transmembrane helix</keyword>
<organism evidence="2 3">
    <name type="scientific">Mycteria americana</name>
    <name type="common">Wood stork</name>
    <dbReference type="NCBI Taxonomy" id="33587"/>
    <lineage>
        <taxon>Eukaryota</taxon>
        <taxon>Metazoa</taxon>
        <taxon>Chordata</taxon>
        <taxon>Craniata</taxon>
        <taxon>Vertebrata</taxon>
        <taxon>Euteleostomi</taxon>
        <taxon>Archelosauria</taxon>
        <taxon>Archosauria</taxon>
        <taxon>Dinosauria</taxon>
        <taxon>Saurischia</taxon>
        <taxon>Theropoda</taxon>
        <taxon>Coelurosauria</taxon>
        <taxon>Aves</taxon>
        <taxon>Neognathae</taxon>
        <taxon>Neoaves</taxon>
        <taxon>Aequornithes</taxon>
        <taxon>Ciconiiformes</taxon>
        <taxon>Ciconiidae</taxon>
        <taxon>Mycteria</taxon>
    </lineage>
</organism>
<dbReference type="Gene3D" id="1.10.287.210">
    <property type="match status" value="1"/>
</dbReference>
<evidence type="ECO:0000313" key="2">
    <source>
        <dbReference type="EMBL" id="KAK4832051.1"/>
    </source>
</evidence>
<evidence type="ECO:0000256" key="1">
    <source>
        <dbReference type="SAM" id="Phobius"/>
    </source>
</evidence>
<evidence type="ECO:0000313" key="3">
    <source>
        <dbReference type="Proteomes" id="UP001333110"/>
    </source>
</evidence>
<dbReference type="AlphaFoldDB" id="A0AAN7SJ00"/>
<name>A0AAN7SJ00_MYCAM</name>
<protein>
    <submittedName>
        <fullName evidence="2">Uncharacterized protein</fullName>
    </submittedName>
</protein>
<comment type="caution">
    <text evidence="2">The sequence shown here is derived from an EMBL/GenBank/DDBJ whole genome shotgun (WGS) entry which is preliminary data.</text>
</comment>
<feature type="transmembrane region" description="Helical" evidence="1">
    <location>
        <begin position="72"/>
        <end position="92"/>
    </location>
</feature>